<keyword evidence="10" id="KW-0238">DNA-binding</keyword>
<evidence type="ECO:0000256" key="8">
    <source>
        <dbReference type="ARBA" id="ARBA00023012"/>
    </source>
</evidence>
<dbReference type="SMART" id="SM00387">
    <property type="entry name" value="HATPase_c"/>
    <property type="match status" value="1"/>
</dbReference>
<dbReference type="RefSeq" id="WP_296942408.1">
    <property type="nucleotide sequence ID" value="NZ_LT599032.1"/>
</dbReference>
<dbReference type="PROSITE" id="PS01124">
    <property type="entry name" value="HTH_ARAC_FAMILY_2"/>
    <property type="match status" value="1"/>
</dbReference>
<feature type="modified residue" description="4-aspartylphosphate" evidence="12">
    <location>
        <position position="1155"/>
    </location>
</feature>
<dbReference type="InterPro" id="IPR018060">
    <property type="entry name" value="HTH_AraC"/>
</dbReference>
<keyword evidence="13" id="KW-1133">Transmembrane helix</keyword>
<keyword evidence="13" id="KW-0812">Transmembrane</keyword>
<dbReference type="EC" id="2.7.13.3" evidence="2"/>
<dbReference type="InterPro" id="IPR011110">
    <property type="entry name" value="Reg_prop"/>
</dbReference>
<evidence type="ECO:0000256" key="7">
    <source>
        <dbReference type="ARBA" id="ARBA00022840"/>
    </source>
</evidence>
<comment type="catalytic activity">
    <reaction evidence="1">
        <text>ATP + protein L-histidine = ADP + protein N-phospho-L-histidine.</text>
        <dbReference type="EC" id="2.7.13.3"/>
    </reaction>
</comment>
<dbReference type="Gene3D" id="3.40.50.2300">
    <property type="match status" value="1"/>
</dbReference>
<dbReference type="Pfam" id="PF07495">
    <property type="entry name" value="Y_Y_Y"/>
    <property type="match status" value="1"/>
</dbReference>
<evidence type="ECO:0000256" key="13">
    <source>
        <dbReference type="SAM" id="Phobius"/>
    </source>
</evidence>
<dbReference type="InterPro" id="IPR015943">
    <property type="entry name" value="WD40/YVTN_repeat-like_dom_sf"/>
</dbReference>
<dbReference type="CDD" id="cd17574">
    <property type="entry name" value="REC_OmpR"/>
    <property type="match status" value="1"/>
</dbReference>
<evidence type="ECO:0000259" key="14">
    <source>
        <dbReference type="PROSITE" id="PS01124"/>
    </source>
</evidence>
<dbReference type="FunFam" id="1.10.10.60:FF:000284">
    <property type="entry name" value="Two-component system sensor histidine kinase/response regulator"/>
    <property type="match status" value="1"/>
</dbReference>
<dbReference type="Pfam" id="PF00072">
    <property type="entry name" value="Response_reg"/>
    <property type="match status" value="1"/>
</dbReference>
<dbReference type="Gene3D" id="3.30.565.10">
    <property type="entry name" value="Histidine kinase-like ATPase, C-terminal domain"/>
    <property type="match status" value="1"/>
</dbReference>
<reference evidence="17" key="1">
    <citation type="submission" date="2016-04" db="EMBL/GenBank/DDBJ databases">
        <authorList>
            <person name="Evans L.H."/>
            <person name="Alamgir A."/>
            <person name="Owens N."/>
            <person name="Weber N.D."/>
            <person name="Virtaneva K."/>
            <person name="Barbian K."/>
            <person name="Babar A."/>
            <person name="Rosenke K."/>
        </authorList>
    </citation>
    <scope>NUCLEOTIDE SEQUENCE</scope>
    <source>
        <strain evidence="17">86-1</strain>
    </source>
</reference>
<keyword evidence="9" id="KW-0805">Transcription regulation</keyword>
<dbReference type="Gene3D" id="2.60.40.10">
    <property type="entry name" value="Immunoglobulins"/>
    <property type="match status" value="1"/>
</dbReference>
<dbReference type="EMBL" id="FLUM01000003">
    <property type="protein sequence ID" value="SBW03190.1"/>
    <property type="molecule type" value="Genomic_DNA"/>
</dbReference>
<dbReference type="CDD" id="cd00082">
    <property type="entry name" value="HisKA"/>
    <property type="match status" value="1"/>
</dbReference>
<dbReference type="SMART" id="SM00342">
    <property type="entry name" value="HTH_ARAC"/>
    <property type="match status" value="1"/>
</dbReference>
<feature type="domain" description="HTH araC/xylS-type" evidence="14">
    <location>
        <begin position="1254"/>
        <end position="1353"/>
    </location>
</feature>
<feature type="domain" description="Response regulatory" evidence="16">
    <location>
        <begin position="1107"/>
        <end position="1222"/>
    </location>
</feature>
<evidence type="ECO:0000256" key="6">
    <source>
        <dbReference type="ARBA" id="ARBA00022777"/>
    </source>
</evidence>
<dbReference type="SUPFAM" id="SSF63829">
    <property type="entry name" value="Calcium-dependent phosphotriesterase"/>
    <property type="match status" value="3"/>
</dbReference>
<keyword evidence="11" id="KW-0804">Transcription</keyword>
<keyword evidence="7" id="KW-0067">ATP-binding</keyword>
<protein>
    <recommendedName>
        <fullName evidence="2">histidine kinase</fullName>
        <ecNumber evidence="2">2.7.13.3</ecNumber>
    </recommendedName>
</protein>
<dbReference type="SMART" id="SM00388">
    <property type="entry name" value="HisKA"/>
    <property type="match status" value="1"/>
</dbReference>
<dbReference type="Gene3D" id="1.10.10.60">
    <property type="entry name" value="Homeodomain-like"/>
    <property type="match status" value="2"/>
</dbReference>
<dbReference type="PROSITE" id="PS50109">
    <property type="entry name" value="HIS_KIN"/>
    <property type="match status" value="1"/>
</dbReference>
<evidence type="ECO:0000256" key="4">
    <source>
        <dbReference type="ARBA" id="ARBA00022679"/>
    </source>
</evidence>
<dbReference type="GO" id="GO:0000155">
    <property type="term" value="F:phosphorelay sensor kinase activity"/>
    <property type="evidence" value="ECO:0007669"/>
    <property type="project" value="InterPro"/>
</dbReference>
<dbReference type="InterPro" id="IPR011123">
    <property type="entry name" value="Y_Y_Y"/>
</dbReference>
<dbReference type="Pfam" id="PF07494">
    <property type="entry name" value="Reg_prop"/>
    <property type="match status" value="5"/>
</dbReference>
<dbReference type="Pfam" id="PF00512">
    <property type="entry name" value="HisKA"/>
    <property type="match status" value="1"/>
</dbReference>
<dbReference type="InterPro" id="IPR003594">
    <property type="entry name" value="HATPase_dom"/>
</dbReference>
<dbReference type="FunFam" id="3.30.565.10:FF:000037">
    <property type="entry name" value="Hybrid sensor histidine kinase/response regulator"/>
    <property type="match status" value="1"/>
</dbReference>
<dbReference type="InterPro" id="IPR013783">
    <property type="entry name" value="Ig-like_fold"/>
</dbReference>
<evidence type="ECO:0000256" key="1">
    <source>
        <dbReference type="ARBA" id="ARBA00000085"/>
    </source>
</evidence>
<keyword evidence="5" id="KW-0547">Nucleotide-binding</keyword>
<keyword evidence="6" id="KW-0418">Kinase</keyword>
<feature type="transmembrane region" description="Helical" evidence="13">
    <location>
        <begin position="790"/>
        <end position="808"/>
    </location>
</feature>
<evidence type="ECO:0000256" key="10">
    <source>
        <dbReference type="ARBA" id="ARBA00023125"/>
    </source>
</evidence>
<evidence type="ECO:0000256" key="5">
    <source>
        <dbReference type="ARBA" id="ARBA00022741"/>
    </source>
</evidence>
<keyword evidence="13" id="KW-0472">Membrane</keyword>
<evidence type="ECO:0000256" key="11">
    <source>
        <dbReference type="ARBA" id="ARBA00023163"/>
    </source>
</evidence>
<organism evidence="17">
    <name type="scientific">uncultured Dysgonomonas sp</name>
    <dbReference type="NCBI Taxonomy" id="206096"/>
    <lineage>
        <taxon>Bacteria</taxon>
        <taxon>Pseudomonadati</taxon>
        <taxon>Bacteroidota</taxon>
        <taxon>Bacteroidia</taxon>
        <taxon>Bacteroidales</taxon>
        <taxon>Dysgonomonadaceae</taxon>
        <taxon>Dysgonomonas</taxon>
        <taxon>environmental samples</taxon>
    </lineage>
</organism>
<dbReference type="InterPro" id="IPR036097">
    <property type="entry name" value="HisK_dim/P_sf"/>
</dbReference>
<feature type="domain" description="Histidine kinase" evidence="15">
    <location>
        <begin position="844"/>
        <end position="1061"/>
    </location>
</feature>
<evidence type="ECO:0000259" key="16">
    <source>
        <dbReference type="PROSITE" id="PS50110"/>
    </source>
</evidence>
<dbReference type="PANTHER" id="PTHR43547">
    <property type="entry name" value="TWO-COMPONENT HISTIDINE KINASE"/>
    <property type="match status" value="1"/>
</dbReference>
<dbReference type="Gene3D" id="1.10.287.130">
    <property type="match status" value="1"/>
</dbReference>
<keyword evidence="8" id="KW-0902">Two-component regulatory system</keyword>
<dbReference type="FunFam" id="3.40.50.2300:FF:000138">
    <property type="entry name" value="Two-component system sensor histidine kinase/response regulator"/>
    <property type="match status" value="1"/>
</dbReference>
<evidence type="ECO:0000256" key="2">
    <source>
        <dbReference type="ARBA" id="ARBA00012438"/>
    </source>
</evidence>
<dbReference type="Pfam" id="PF12833">
    <property type="entry name" value="HTH_18"/>
    <property type="match status" value="1"/>
</dbReference>
<name>A0A212JUR9_9BACT</name>
<dbReference type="GO" id="GO:0005524">
    <property type="term" value="F:ATP binding"/>
    <property type="evidence" value="ECO:0007669"/>
    <property type="project" value="UniProtKB-KW"/>
</dbReference>
<dbReference type="PANTHER" id="PTHR43547:SF2">
    <property type="entry name" value="HYBRID SIGNAL TRANSDUCTION HISTIDINE KINASE C"/>
    <property type="match status" value="1"/>
</dbReference>
<dbReference type="InterPro" id="IPR011006">
    <property type="entry name" value="CheY-like_superfamily"/>
</dbReference>
<dbReference type="GO" id="GO:0003700">
    <property type="term" value="F:DNA-binding transcription factor activity"/>
    <property type="evidence" value="ECO:0007669"/>
    <property type="project" value="InterPro"/>
</dbReference>
<dbReference type="SUPFAM" id="SSF55874">
    <property type="entry name" value="ATPase domain of HSP90 chaperone/DNA topoisomerase II/histidine kinase"/>
    <property type="match status" value="1"/>
</dbReference>
<dbReference type="GO" id="GO:0043565">
    <property type="term" value="F:sequence-specific DNA binding"/>
    <property type="evidence" value="ECO:0007669"/>
    <property type="project" value="InterPro"/>
</dbReference>
<dbReference type="InterPro" id="IPR036890">
    <property type="entry name" value="HATPase_C_sf"/>
</dbReference>
<dbReference type="InterPro" id="IPR005467">
    <property type="entry name" value="His_kinase_dom"/>
</dbReference>
<dbReference type="InterPro" id="IPR003661">
    <property type="entry name" value="HisK_dim/P_dom"/>
</dbReference>
<evidence type="ECO:0000259" key="15">
    <source>
        <dbReference type="PROSITE" id="PS50109"/>
    </source>
</evidence>
<dbReference type="PROSITE" id="PS50110">
    <property type="entry name" value="RESPONSE_REGULATORY"/>
    <property type="match status" value="1"/>
</dbReference>
<evidence type="ECO:0000256" key="3">
    <source>
        <dbReference type="ARBA" id="ARBA00022553"/>
    </source>
</evidence>
<dbReference type="PROSITE" id="PS00041">
    <property type="entry name" value="HTH_ARAC_FAMILY_1"/>
    <property type="match status" value="1"/>
</dbReference>
<dbReference type="SUPFAM" id="SSF47384">
    <property type="entry name" value="Homodimeric domain of signal transducing histidine kinase"/>
    <property type="match status" value="1"/>
</dbReference>
<evidence type="ECO:0000256" key="9">
    <source>
        <dbReference type="ARBA" id="ARBA00023015"/>
    </source>
</evidence>
<dbReference type="PRINTS" id="PR00344">
    <property type="entry name" value="BCTRLSENSOR"/>
</dbReference>
<dbReference type="InterPro" id="IPR018062">
    <property type="entry name" value="HTH_AraC-typ_CS"/>
</dbReference>
<keyword evidence="4" id="KW-0808">Transferase</keyword>
<dbReference type="InterPro" id="IPR009057">
    <property type="entry name" value="Homeodomain-like_sf"/>
</dbReference>
<dbReference type="SUPFAM" id="SSF46689">
    <property type="entry name" value="Homeodomain-like"/>
    <property type="match status" value="1"/>
</dbReference>
<gene>
    <name evidence="17" type="ORF">KL86DYS1_30510</name>
</gene>
<dbReference type="Pfam" id="PF02518">
    <property type="entry name" value="HATPase_c"/>
    <property type="match status" value="1"/>
</dbReference>
<evidence type="ECO:0000313" key="17">
    <source>
        <dbReference type="EMBL" id="SBW03190.1"/>
    </source>
</evidence>
<proteinExistence type="predicted"/>
<dbReference type="SUPFAM" id="SSF52172">
    <property type="entry name" value="CheY-like"/>
    <property type="match status" value="1"/>
</dbReference>
<dbReference type="Gene3D" id="2.130.10.10">
    <property type="entry name" value="YVTN repeat-like/Quinoprotein amine dehydrogenase"/>
    <property type="match status" value="2"/>
</dbReference>
<dbReference type="InterPro" id="IPR004358">
    <property type="entry name" value="Sig_transdc_His_kin-like_C"/>
</dbReference>
<accession>A0A212JUR9</accession>
<dbReference type="SMART" id="SM00448">
    <property type="entry name" value="REC"/>
    <property type="match status" value="1"/>
</dbReference>
<evidence type="ECO:0000256" key="12">
    <source>
        <dbReference type="PROSITE-ProRule" id="PRU00169"/>
    </source>
</evidence>
<keyword evidence="3 12" id="KW-0597">Phosphoprotein</keyword>
<sequence length="1355" mass="155833">MFYCLKRHRLYLLLFAFVFLNIEAKQISVKPIPLISQLPSNSVRRIHQDKEGFMWFGTLDGLCRYDGYRILTFRSNLNNPNLIASNDISCLAEDKNNRLWIGTRSGINILDKKTYIITPLEDKEVRNQNIETILVTSDGHIWVGTRSTVLCYNPDLTLKKKYNNELPSTNINSIYEAPDGTLWVALWRNGIYRYNPKDDTFKHYPQIGSGNNPFRIYQDNRKQYWVCTWGNGLYLFNPEKEGDEMYVRQEVFNKERQLAEDTFFSIVQDDKYGYVWVMSISGLHAFEYDKDGKLKNIDVSYLFKESNNIYSEIIKDRTGNLWIATFSEGVLTINFDRPVIKNYSILSIKERTGITPNITAIYGDGDGDIWVNQNRWGLGIFNPEKNSIRLYSDYPQLKNLPILSNVSCISQFRSIPEEIWVGPENEARIYCMKKDKDNIIISRSIDLSTIASDAGNPRIFFEDRNNNIWIVTSTGLLIKPYNKENIEAVNFSLGTISGITEDTRGTIWISSKNSGISQIPMTGNYQAGKLQIKNFNKEGNNLPSNNIESICADINGKVWLGTKEGSIIAYDLISQQFKDVSESLKMTGEAILNIVTDNFGHVWVSTNKRVTEYNPENGASKNYSGTDGVIVNSFLINSYFKNKDGKIFFGGNKGISVFTPSETLSEQAKQTRTFITDIKINNSSVFQGNKNLRFNIISQSLTFEPDDKNIEIDFSSLDYTFPSKIQYAYKMEGVDDDWVYTENDRQFAIYNQLSKGSHTFYIKATDENRLWSSEVTQLKIYKRPAFYETWWAYTIYLILLLAAIYWTYRIIKNRIRLRNELKIAQIEKDKSEELTQTKLRYFTNISHDFLTPLTIISCLIDDAEITYKSKITQFDTMRSSVNRLRRLLQQVLDFRKVESGNMKLKISQGEVVTFIRDICYTNFLPLMKKKDIEFSFSSQPNHIQGYFDADKIDKVVFNMLSNAYKYTPRNGKVEISLNKYQRNNHPYLQIRISDTGVGIAKEDQADIFTRFYTNKMTEASDTNGIGLSLTKDLVDLHHGTISVESEIDVGTTFTIDIPIDKESYNDSEMGKSDQVIVYEKNIDLMSLDEPSGEDINTSNQEIKERTTVLLVEDNEELLTLIGNILSKHYHVLTAPNGVEALDRVKDNNIDIVISDVMMPRMDGLELCRRLKKDLETSHIPVILLTAKNSADDRIECYNAGADGYISKPFELKVLEARINNFLTNKKDKQKEFKTDVEINISTLEYPSIDEQFLNNAIKIIEEHLSEPEFDVNTFAEHLNMSKSSLYRKIKTMTGLAPIEFIRNIRLKHACQMLKDKSISISEVAYSVGFSDPKYFTSCFKLEFNLTPSDFQRNAG</sequence>
<dbReference type="InterPro" id="IPR001789">
    <property type="entry name" value="Sig_transdc_resp-reg_receiver"/>
</dbReference>